<protein>
    <recommendedName>
        <fullName evidence="11">Double-strand-break repair protein rad21</fullName>
    </recommendedName>
</protein>
<dbReference type="GO" id="GO:1990414">
    <property type="term" value="P:replication-born double-strand break repair via sister chromatid exchange"/>
    <property type="evidence" value="ECO:0007669"/>
    <property type="project" value="TreeGrafter"/>
</dbReference>
<dbReference type="PhylomeDB" id="A0A0D2X4D5"/>
<dbReference type="InParanoid" id="A0A0D2X4D5"/>
<dbReference type="GO" id="GO:0005634">
    <property type="term" value="C:nucleus"/>
    <property type="evidence" value="ECO:0007669"/>
    <property type="project" value="UniProtKB-SubCell"/>
</dbReference>
<dbReference type="InterPro" id="IPR023093">
    <property type="entry name" value="ScpA-like_C"/>
</dbReference>
<evidence type="ECO:0000256" key="4">
    <source>
        <dbReference type="ARBA" id="ARBA00022454"/>
    </source>
</evidence>
<dbReference type="PANTHER" id="PTHR12585:SF69">
    <property type="entry name" value="FI11703P"/>
    <property type="match status" value="1"/>
</dbReference>
<dbReference type="CDD" id="cd21792">
    <property type="entry name" value="Rad21_Rec8_M_NXP1-like"/>
    <property type="match status" value="1"/>
</dbReference>
<dbReference type="PANTHER" id="PTHR12585">
    <property type="entry name" value="SCC1 / RAD21 FAMILY MEMBER"/>
    <property type="match status" value="1"/>
</dbReference>
<feature type="compositionally biased region" description="Basic and acidic residues" evidence="6">
    <location>
        <begin position="377"/>
        <end position="411"/>
    </location>
</feature>
<evidence type="ECO:0000259" key="7">
    <source>
        <dbReference type="Pfam" id="PF04824"/>
    </source>
</evidence>
<evidence type="ECO:0000256" key="6">
    <source>
        <dbReference type="SAM" id="MobiDB-lite"/>
    </source>
</evidence>
<dbReference type="EMBL" id="KE346370">
    <property type="protein sequence ID" value="KJE95869.1"/>
    <property type="molecule type" value="Genomic_DNA"/>
</dbReference>
<feature type="domain" description="Rad21/Rec8-like protein C-terminal eukaryotic" evidence="7">
    <location>
        <begin position="525"/>
        <end position="574"/>
    </location>
</feature>
<dbReference type="Pfam" id="PF04824">
    <property type="entry name" value="Rad21_Rec8"/>
    <property type="match status" value="1"/>
</dbReference>
<feature type="compositionally biased region" description="Basic and acidic residues" evidence="6">
    <location>
        <begin position="455"/>
        <end position="468"/>
    </location>
</feature>
<dbReference type="FunCoup" id="A0A0D2X4D5">
    <property type="interactions" value="41"/>
</dbReference>
<name>A0A0D2X4D5_CAPO3</name>
<dbReference type="InterPro" id="IPR006910">
    <property type="entry name" value="Rad21_Rec8_N"/>
</dbReference>
<dbReference type="eggNOG" id="KOG1213">
    <property type="taxonomic scope" value="Eukaryota"/>
</dbReference>
<dbReference type="GO" id="GO:0003682">
    <property type="term" value="F:chromatin binding"/>
    <property type="evidence" value="ECO:0007669"/>
    <property type="project" value="TreeGrafter"/>
</dbReference>
<keyword evidence="10" id="KW-1185">Reference proteome</keyword>
<feature type="region of interest" description="Disordered" evidence="6">
    <location>
        <begin position="377"/>
        <end position="510"/>
    </location>
</feature>
<evidence type="ECO:0000256" key="5">
    <source>
        <dbReference type="ARBA" id="ARBA00023242"/>
    </source>
</evidence>
<evidence type="ECO:0008006" key="11">
    <source>
        <dbReference type="Google" id="ProtNLM"/>
    </source>
</evidence>
<evidence type="ECO:0000259" key="8">
    <source>
        <dbReference type="Pfam" id="PF04825"/>
    </source>
</evidence>
<feature type="compositionally biased region" description="Basic and acidic residues" evidence="6">
    <location>
        <begin position="475"/>
        <end position="484"/>
    </location>
</feature>
<dbReference type="InterPro" id="IPR039781">
    <property type="entry name" value="Rad21/Rec8-like"/>
</dbReference>
<dbReference type="InterPro" id="IPR049589">
    <property type="entry name" value="NXP1_M-like"/>
</dbReference>
<evidence type="ECO:0000256" key="1">
    <source>
        <dbReference type="ARBA" id="ARBA00004123"/>
    </source>
</evidence>
<feature type="compositionally biased region" description="Polar residues" evidence="6">
    <location>
        <begin position="422"/>
        <end position="431"/>
    </location>
</feature>
<dbReference type="RefSeq" id="XP_004345021.2">
    <property type="nucleotide sequence ID" value="XM_004344971.2"/>
</dbReference>
<proteinExistence type="inferred from homology"/>
<dbReference type="GO" id="GO:0008278">
    <property type="term" value="C:cohesin complex"/>
    <property type="evidence" value="ECO:0007669"/>
    <property type="project" value="InterPro"/>
</dbReference>
<reference evidence="10" key="1">
    <citation type="submission" date="2011-02" db="EMBL/GenBank/DDBJ databases">
        <title>The Genome Sequence of Capsaspora owczarzaki ATCC 30864.</title>
        <authorList>
            <person name="Russ C."/>
            <person name="Cuomo C."/>
            <person name="Burger G."/>
            <person name="Gray M.W."/>
            <person name="Holland P.W.H."/>
            <person name="King N."/>
            <person name="Lang F.B.F."/>
            <person name="Roger A.J."/>
            <person name="Ruiz-Trillo I."/>
            <person name="Young S.K."/>
            <person name="Zeng Q."/>
            <person name="Gargeya S."/>
            <person name="Alvarado L."/>
            <person name="Berlin A."/>
            <person name="Chapman S.B."/>
            <person name="Chen Z."/>
            <person name="Freedman E."/>
            <person name="Gellesch M."/>
            <person name="Goldberg J."/>
            <person name="Griggs A."/>
            <person name="Gujja S."/>
            <person name="Heilman E."/>
            <person name="Heiman D."/>
            <person name="Howarth C."/>
            <person name="Mehta T."/>
            <person name="Neiman D."/>
            <person name="Pearson M."/>
            <person name="Roberts A."/>
            <person name="Saif S."/>
            <person name="Shea T."/>
            <person name="Shenoy N."/>
            <person name="Sisk P."/>
            <person name="Stolte C."/>
            <person name="Sykes S."/>
            <person name="White J."/>
            <person name="Yandava C."/>
            <person name="Haas B."/>
            <person name="Nusbaum C."/>
            <person name="Birren B."/>
        </authorList>
    </citation>
    <scope>NUCLEOTIDE SEQUENCE</scope>
    <source>
        <strain evidence="10">ATCC 30864</strain>
    </source>
</reference>
<evidence type="ECO:0000256" key="2">
    <source>
        <dbReference type="ARBA" id="ARBA00004286"/>
    </source>
</evidence>
<comment type="subcellular location">
    <subcellularLocation>
        <location evidence="2">Chromosome</location>
    </subcellularLocation>
    <subcellularLocation>
        <location evidence="1">Nucleus</location>
    </subcellularLocation>
</comment>
<dbReference type="GO" id="GO:0007062">
    <property type="term" value="P:sister chromatid cohesion"/>
    <property type="evidence" value="ECO:0007669"/>
    <property type="project" value="InterPro"/>
</dbReference>
<accession>A0A0D2X4D5</accession>
<dbReference type="Pfam" id="PF04825">
    <property type="entry name" value="Rad21_Rec8_N"/>
    <property type="match status" value="1"/>
</dbReference>
<sequence>MFYSETVLAKKSVLGKVWLAAHWDRRLNKKQIAEIKVFDSSNEILKHPIKLSLRTSGHLLLGVVRIYSRQAKYLLADCSDALVKLRMVYRTGRVDLPADASSAAFSAITLPANARDMDFLVADVDFDALDLQTSAITEVMRGANDGNADYGFDSEFGPADESTDHHVAEVMRSAPDDDEETTAFDRRALALPTKNVQERGGDDYVDDTYFYGEDNFGANDGDVTDFFMPKESMADESDLPGASEAGSLLRHSVRLSDMLDLPSNNQTLLEPMSMSMEASVLDTSAAPAPKPALRTRANKRKLVVDNEITISTAQMKAQLANSDNIVQQSFVPAPLTKRQMRVRQFELAGPSSLFNNPAMFATVSPLLLQLLERAMNDDRTSSDDRTLRKRDAGAADTSRIEPEQMRDHERPATPARYPDQAMSATDDSTTVGDVPFDDFGYNDDGDYNQLEPETAEEREQRLANRREGAALMTEQTRKSRRQLEDEMDEDQADDEGAQARKQAADAPEELTRRELNEIFEKQDEMSFKEHMDNATRSKAAEFFVHLLHLRVTNHLEISQGEPYGDIVVKPGVNFAKTFARALRT</sequence>
<dbReference type="InterPro" id="IPR036390">
    <property type="entry name" value="WH_DNA-bd_sf"/>
</dbReference>
<evidence type="ECO:0000313" key="9">
    <source>
        <dbReference type="EMBL" id="KJE95869.1"/>
    </source>
</evidence>
<feature type="compositionally biased region" description="Acidic residues" evidence="6">
    <location>
        <begin position="485"/>
        <end position="496"/>
    </location>
</feature>
<feature type="domain" description="Rad21/Rec8-like protein N-terminal" evidence="8">
    <location>
        <begin position="1"/>
        <end position="101"/>
    </location>
</feature>
<dbReference type="SUPFAM" id="SSF46785">
    <property type="entry name" value="Winged helix' DNA-binding domain"/>
    <property type="match status" value="1"/>
</dbReference>
<dbReference type="InterPro" id="IPR006909">
    <property type="entry name" value="Rad21/Rec8_C_eu"/>
</dbReference>
<keyword evidence="4" id="KW-0158">Chromosome</keyword>
<dbReference type="AlphaFoldDB" id="A0A0D2X4D5"/>
<comment type="similarity">
    <text evidence="3">Belongs to the rad21 family.</text>
</comment>
<keyword evidence="5" id="KW-0539">Nucleus</keyword>
<dbReference type="Gene3D" id="1.10.10.580">
    <property type="entry name" value="Structural maintenance of chromosome 1. Chain E"/>
    <property type="match status" value="1"/>
</dbReference>
<gene>
    <name evidence="9" type="ORF">CAOG_006272</name>
</gene>
<organism evidence="9 10">
    <name type="scientific">Capsaspora owczarzaki (strain ATCC 30864)</name>
    <dbReference type="NCBI Taxonomy" id="595528"/>
    <lineage>
        <taxon>Eukaryota</taxon>
        <taxon>Filasterea</taxon>
        <taxon>Capsaspora</taxon>
    </lineage>
</organism>
<dbReference type="Proteomes" id="UP000008743">
    <property type="component" value="Unassembled WGS sequence"/>
</dbReference>
<dbReference type="OrthoDB" id="10071381at2759"/>
<evidence type="ECO:0000313" key="10">
    <source>
        <dbReference type="Proteomes" id="UP000008743"/>
    </source>
</evidence>
<evidence type="ECO:0000256" key="3">
    <source>
        <dbReference type="ARBA" id="ARBA00009870"/>
    </source>
</evidence>
<dbReference type="STRING" id="595528.A0A0D2X4D5"/>